<evidence type="ECO:0000256" key="2">
    <source>
        <dbReference type="ARBA" id="ARBA00022692"/>
    </source>
</evidence>
<protein>
    <recommendedName>
        <fullName evidence="6">Fatty acid hydroxylase domain-containing protein</fullName>
    </recommendedName>
</protein>
<evidence type="ECO:0000313" key="7">
    <source>
        <dbReference type="EMBL" id="KAF5359377.1"/>
    </source>
</evidence>
<feature type="transmembrane region" description="Helical" evidence="5">
    <location>
        <begin position="181"/>
        <end position="201"/>
    </location>
</feature>
<accession>A0A8H5LJD8</accession>
<dbReference type="Pfam" id="PF04116">
    <property type="entry name" value="FA_hydroxylase"/>
    <property type="match status" value="1"/>
</dbReference>
<dbReference type="GO" id="GO:0005506">
    <property type="term" value="F:iron ion binding"/>
    <property type="evidence" value="ECO:0007669"/>
    <property type="project" value="InterPro"/>
</dbReference>
<dbReference type="GO" id="GO:0008610">
    <property type="term" value="P:lipid biosynthetic process"/>
    <property type="evidence" value="ECO:0007669"/>
    <property type="project" value="InterPro"/>
</dbReference>
<dbReference type="EMBL" id="JAACJO010000004">
    <property type="protein sequence ID" value="KAF5359377.1"/>
    <property type="molecule type" value="Genomic_DNA"/>
</dbReference>
<feature type="transmembrane region" description="Helical" evidence="5">
    <location>
        <begin position="97"/>
        <end position="124"/>
    </location>
</feature>
<dbReference type="Proteomes" id="UP000559027">
    <property type="component" value="Unassembled WGS sequence"/>
</dbReference>
<dbReference type="AlphaFoldDB" id="A0A8H5LJD8"/>
<sequence>MDFALQICDDYFLDRVWAKIVPLAAFASLPELASSLNTSSPLIPVVASTSKWAQIVSRLPHPPLNADNLASLYAQTVAAQSIPQVSAWPRDYIPRQIASLTVLTLLGIHALYFLFAGLSYTFIFNHDMTRHPRFLKNQVKQEIQASLKAFPFMTLLTLPWFQAEVMGYSRLYDGLDTYGYAYLVLSVPFFLLFTDYCIYWVHRWLHIPAIYKIFHKPHHKWIIPTPFASHAFHPVDGYFQSVPYHLFIFLFPLHRMLYLGLFVAVNFWSIFIHDSDMITGHPLENVINGPAHHTLHHLYFTCNYGQYFTWADRVGKSYRHPESSLDPLLEVQALKKD</sequence>
<evidence type="ECO:0000256" key="1">
    <source>
        <dbReference type="ARBA" id="ARBA00004370"/>
    </source>
</evidence>
<evidence type="ECO:0000259" key="6">
    <source>
        <dbReference type="Pfam" id="PF04116"/>
    </source>
</evidence>
<evidence type="ECO:0000256" key="4">
    <source>
        <dbReference type="ARBA" id="ARBA00023136"/>
    </source>
</evidence>
<proteinExistence type="predicted"/>
<keyword evidence="2 5" id="KW-0812">Transmembrane</keyword>
<comment type="caution">
    <text evidence="7">The sequence shown here is derived from an EMBL/GenBank/DDBJ whole genome shotgun (WGS) entry which is preliminary data.</text>
</comment>
<feature type="domain" description="Fatty acid hydroxylase" evidence="6">
    <location>
        <begin position="189"/>
        <end position="315"/>
    </location>
</feature>
<keyword evidence="8" id="KW-1185">Reference proteome</keyword>
<evidence type="ECO:0000313" key="8">
    <source>
        <dbReference type="Proteomes" id="UP000559027"/>
    </source>
</evidence>
<dbReference type="InterPro" id="IPR050307">
    <property type="entry name" value="Sterol_Desaturase_Related"/>
</dbReference>
<evidence type="ECO:0000256" key="3">
    <source>
        <dbReference type="ARBA" id="ARBA00022989"/>
    </source>
</evidence>
<keyword evidence="4 5" id="KW-0472">Membrane</keyword>
<dbReference type="OrthoDB" id="6354873at2759"/>
<organism evidence="7 8">
    <name type="scientific">Leucocoprinus leucothites</name>
    <dbReference type="NCBI Taxonomy" id="201217"/>
    <lineage>
        <taxon>Eukaryota</taxon>
        <taxon>Fungi</taxon>
        <taxon>Dikarya</taxon>
        <taxon>Basidiomycota</taxon>
        <taxon>Agaricomycotina</taxon>
        <taxon>Agaricomycetes</taxon>
        <taxon>Agaricomycetidae</taxon>
        <taxon>Agaricales</taxon>
        <taxon>Agaricineae</taxon>
        <taxon>Agaricaceae</taxon>
        <taxon>Leucocoprinus</taxon>
    </lineage>
</organism>
<reference evidence="7 8" key="1">
    <citation type="journal article" date="2020" name="ISME J.">
        <title>Uncovering the hidden diversity of litter-decomposition mechanisms in mushroom-forming fungi.</title>
        <authorList>
            <person name="Floudas D."/>
            <person name="Bentzer J."/>
            <person name="Ahren D."/>
            <person name="Johansson T."/>
            <person name="Persson P."/>
            <person name="Tunlid A."/>
        </authorList>
    </citation>
    <scope>NUCLEOTIDE SEQUENCE [LARGE SCALE GENOMIC DNA]</scope>
    <source>
        <strain evidence="7 8">CBS 146.42</strain>
    </source>
</reference>
<name>A0A8H5LJD8_9AGAR</name>
<gene>
    <name evidence="7" type="ORF">D9756_003242</name>
</gene>
<keyword evidence="3 5" id="KW-1133">Transmembrane helix</keyword>
<dbReference type="GO" id="GO:0016491">
    <property type="term" value="F:oxidoreductase activity"/>
    <property type="evidence" value="ECO:0007669"/>
    <property type="project" value="InterPro"/>
</dbReference>
<feature type="transmembrane region" description="Helical" evidence="5">
    <location>
        <begin position="246"/>
        <end position="268"/>
    </location>
</feature>
<comment type="subcellular location">
    <subcellularLocation>
        <location evidence="1">Membrane</location>
    </subcellularLocation>
</comment>
<feature type="transmembrane region" description="Helical" evidence="5">
    <location>
        <begin position="145"/>
        <end position="161"/>
    </location>
</feature>
<dbReference type="InterPro" id="IPR006694">
    <property type="entry name" value="Fatty_acid_hydroxylase"/>
</dbReference>
<dbReference type="PANTHER" id="PTHR11863">
    <property type="entry name" value="STEROL DESATURASE"/>
    <property type="match status" value="1"/>
</dbReference>
<evidence type="ECO:0000256" key="5">
    <source>
        <dbReference type="SAM" id="Phobius"/>
    </source>
</evidence>
<dbReference type="GO" id="GO:0016020">
    <property type="term" value="C:membrane"/>
    <property type="evidence" value="ECO:0007669"/>
    <property type="project" value="UniProtKB-SubCell"/>
</dbReference>